<feature type="chain" id="PRO_5021375489" evidence="4">
    <location>
        <begin position="26"/>
        <end position="962"/>
    </location>
</feature>
<evidence type="ECO:0000256" key="1">
    <source>
        <dbReference type="ARBA" id="ARBA00004442"/>
    </source>
</evidence>
<comment type="subcellular location">
    <subcellularLocation>
        <location evidence="1">Cell outer membrane</location>
    </subcellularLocation>
</comment>
<dbReference type="Proteomes" id="UP000298337">
    <property type="component" value="Unassembled WGS sequence"/>
</dbReference>
<feature type="signal peptide" evidence="4">
    <location>
        <begin position="1"/>
        <end position="25"/>
    </location>
</feature>
<protein>
    <submittedName>
        <fullName evidence="7">TonB-dependent receptor</fullName>
    </submittedName>
</protein>
<keyword evidence="7" id="KW-0675">Receptor</keyword>
<feature type="domain" description="Outer membrane protein beta-barrel" evidence="6">
    <location>
        <begin position="581"/>
        <end position="947"/>
    </location>
</feature>
<organism evidence="7 8">
    <name type="scientific">Hymenobacter fodinae</name>
    <dbReference type="NCBI Taxonomy" id="2510796"/>
    <lineage>
        <taxon>Bacteria</taxon>
        <taxon>Pseudomonadati</taxon>
        <taxon>Bacteroidota</taxon>
        <taxon>Cytophagia</taxon>
        <taxon>Cytophagales</taxon>
        <taxon>Hymenobacteraceae</taxon>
        <taxon>Hymenobacter</taxon>
    </lineage>
</organism>
<dbReference type="Gene3D" id="2.170.130.10">
    <property type="entry name" value="TonB-dependent receptor, plug domain"/>
    <property type="match status" value="1"/>
</dbReference>
<comment type="caution">
    <text evidence="7">The sequence shown here is derived from an EMBL/GenBank/DDBJ whole genome shotgun (WGS) entry which is preliminary data.</text>
</comment>
<dbReference type="OrthoDB" id="9768470at2"/>
<name>A0A4Z0NZ29_9BACT</name>
<evidence type="ECO:0000259" key="6">
    <source>
        <dbReference type="Pfam" id="PF14905"/>
    </source>
</evidence>
<dbReference type="InterPro" id="IPR037066">
    <property type="entry name" value="Plug_dom_sf"/>
</dbReference>
<dbReference type="SUPFAM" id="SSF49464">
    <property type="entry name" value="Carboxypeptidase regulatory domain-like"/>
    <property type="match status" value="1"/>
</dbReference>
<keyword evidence="2" id="KW-0472">Membrane</keyword>
<dbReference type="Pfam" id="PF14905">
    <property type="entry name" value="OMP_b-brl_3"/>
    <property type="match status" value="1"/>
</dbReference>
<dbReference type="InterPro" id="IPR012910">
    <property type="entry name" value="Plug_dom"/>
</dbReference>
<proteinExistence type="predicted"/>
<reference evidence="7 8" key="1">
    <citation type="submission" date="2019-04" db="EMBL/GenBank/DDBJ databases">
        <authorList>
            <person name="Feng G."/>
            <person name="Zhang J."/>
            <person name="Zhu H."/>
        </authorList>
    </citation>
    <scope>NUCLEOTIDE SEQUENCE [LARGE SCALE GENOMIC DNA]</scope>
    <source>
        <strain evidence="7 8">92R-1</strain>
    </source>
</reference>
<gene>
    <name evidence="7" type="ORF">EU556_24645</name>
</gene>
<dbReference type="PANTHER" id="PTHR40980">
    <property type="entry name" value="PLUG DOMAIN-CONTAINING PROTEIN"/>
    <property type="match status" value="1"/>
</dbReference>
<dbReference type="GO" id="GO:0009279">
    <property type="term" value="C:cell outer membrane"/>
    <property type="evidence" value="ECO:0007669"/>
    <property type="project" value="UniProtKB-SubCell"/>
</dbReference>
<dbReference type="InterPro" id="IPR041700">
    <property type="entry name" value="OMP_b-brl_3"/>
</dbReference>
<dbReference type="PANTHER" id="PTHR40980:SF5">
    <property type="entry name" value="TONB-DEPENDENT RECEPTOR"/>
    <property type="match status" value="1"/>
</dbReference>
<dbReference type="Gene3D" id="2.40.170.20">
    <property type="entry name" value="TonB-dependent receptor, beta-barrel domain"/>
    <property type="match status" value="1"/>
</dbReference>
<evidence type="ECO:0000259" key="5">
    <source>
        <dbReference type="Pfam" id="PF07715"/>
    </source>
</evidence>
<evidence type="ECO:0000313" key="8">
    <source>
        <dbReference type="Proteomes" id="UP000298337"/>
    </source>
</evidence>
<dbReference type="AlphaFoldDB" id="A0A4Z0NZ29"/>
<keyword evidence="3" id="KW-0998">Cell outer membrane</keyword>
<dbReference type="InterPro" id="IPR036942">
    <property type="entry name" value="Beta-barrel_TonB_sf"/>
</dbReference>
<evidence type="ECO:0000256" key="3">
    <source>
        <dbReference type="ARBA" id="ARBA00023237"/>
    </source>
</evidence>
<dbReference type="Pfam" id="PF13715">
    <property type="entry name" value="CarbopepD_reg_2"/>
    <property type="match status" value="1"/>
</dbReference>
<dbReference type="Gene3D" id="2.60.40.1120">
    <property type="entry name" value="Carboxypeptidase-like, regulatory domain"/>
    <property type="match status" value="1"/>
</dbReference>
<dbReference type="EMBL" id="SRLA01000007">
    <property type="protein sequence ID" value="TGE03802.1"/>
    <property type="molecule type" value="Genomic_DNA"/>
</dbReference>
<evidence type="ECO:0000256" key="4">
    <source>
        <dbReference type="SAM" id="SignalP"/>
    </source>
</evidence>
<accession>A0A4Z0NZ29</accession>
<keyword evidence="4" id="KW-0732">Signal</keyword>
<keyword evidence="8" id="KW-1185">Reference proteome</keyword>
<dbReference type="SUPFAM" id="SSF56935">
    <property type="entry name" value="Porins"/>
    <property type="match status" value="1"/>
</dbReference>
<evidence type="ECO:0000256" key="2">
    <source>
        <dbReference type="ARBA" id="ARBA00023136"/>
    </source>
</evidence>
<feature type="domain" description="TonB-dependent receptor plug" evidence="5">
    <location>
        <begin position="142"/>
        <end position="236"/>
    </location>
</feature>
<evidence type="ECO:0000313" key="7">
    <source>
        <dbReference type="EMBL" id="TGE03802.1"/>
    </source>
</evidence>
<dbReference type="InterPro" id="IPR008969">
    <property type="entry name" value="CarboxyPept-like_regulatory"/>
</dbReference>
<dbReference type="Pfam" id="PF07715">
    <property type="entry name" value="Plug"/>
    <property type="match status" value="1"/>
</dbReference>
<sequence length="962" mass="105747">MAAQRTRLFQILVFFMCLGSFSALAQSSGTIRGTVRDQKTQEPIIGASVGVVGTTIGASTDLDGTFSLSKVPVGTHTLRISSVSYEAKNVPGLQVEAGKVVVVNTALADASASLGEVVVTAQRRTNTEVAVISEVRNAQLVAVGVSSEQIVKSQDRDAAQIARRVPGVSIQDNRFVLVRGLVQRYNAVMLNDVLTPSSEVDTRAFAFDMIPSSVIDRMMIFKSGSAELPGDFAGGVIKVYTKRAPEENFTSLGIQAGYRNGTTFQDVQKYKGGKYDWLGFDSGKRTIPDNWPSRINRDLPLTLQAAYGRQLPNNWAIRSGQAAPDLRLSFSLGRRFEIGEKQVGTLTSLNYGNYHVATTPNLTFYELGANRDATNAEYEDQAYNNEVRLGVVQNFWLRLNNRSTLEFKNLFNQLGAAETVIREGVDKVAGNDVRSYSERYESRSIYSGQLIGNHELANNKTTVNWVGGFAYTHRTEPDWRRVRYLRPTNVMDGDGVPVPFGAATGSQPVLTDASRYFSKLNERVESVALNVVHQITQDSTNKEGGIKLKAGLYAERKDRDFSARWFGYTNVGNTGATGSGARLQPIDQIFSLGNLTGQNGGFALQEGTDPNDVYTASNTLAAGYASLTLPLGKFTGVAGFRGEYNDQIVNNQLRGGGTVKGGQRLFSPLPSLNVSYNLSDQMLVRAAYAATINRPEFRELSTFRFYDFNLNADVQGNASLKTAKIQNVDLRWEMYPSMGEQITLGGFYKHFNSPIETFMNSSVGGANVLGYSTVNTQSATSYGVEAEVRKSLAGVSGSRWLQRLSLVGNASYIFSRVELGDYVMIPDASGQVKSTYVGDTQTRRRPLQGQSPYLINLGAYYNDDERGTQVSVLYNIVGPRIFAVGNNDNPTLYEVPRNVVDLVLTKRLAKHWELRAAWQDIFNQPVQLVQDTDRNGKYSSNDSSYRSLRRGSSTTLGLNFIW</sequence>